<dbReference type="AlphaFoldDB" id="A0A4Q9L3G1"/>
<protein>
    <submittedName>
        <fullName evidence="1">Uncharacterized protein</fullName>
    </submittedName>
</protein>
<evidence type="ECO:0000313" key="2">
    <source>
        <dbReference type="Proteomes" id="UP000291404"/>
    </source>
</evidence>
<accession>A0A4Q9L3G1</accession>
<evidence type="ECO:0000313" key="1">
    <source>
        <dbReference type="EMBL" id="TBU02053.1"/>
    </source>
</evidence>
<sequence length="173" mass="19617">MRQISLIVNGKSIFVQTKYVLSYYTNIVAKKINLYKLALENIIPGSSRLIVNMDFINNDMLELSVMKITAKSPEIDEKGTLWARGLIERMRKIKDNVLKSLNILAKDVKEEFAPGSKKIPLMIFRTGYINIGGLSTQKITLVNQILRDTELDILEIAETWGNDINSSIETARL</sequence>
<dbReference type="EMBL" id="PITI01001200">
    <property type="protein sequence ID" value="TBU02053.1"/>
    <property type="molecule type" value="Genomic_DNA"/>
</dbReference>
<dbReference type="VEuPathDB" id="MicrosporidiaDB:CWI39_0974p0010"/>
<keyword evidence="2" id="KW-1185">Reference proteome</keyword>
<proteinExistence type="predicted"/>
<reference evidence="1 2" key="1">
    <citation type="submission" date="2017-12" db="EMBL/GenBank/DDBJ databases">
        <authorList>
            <person name="Pombert J.-F."/>
            <person name="Haag K.L."/>
            <person name="Ebert D."/>
        </authorList>
    </citation>
    <scope>NUCLEOTIDE SEQUENCE [LARGE SCALE GENOMIC DNA]</scope>
    <source>
        <strain evidence="1">BE-OM-2</strain>
    </source>
</reference>
<dbReference type="VEuPathDB" id="MicrosporidiaDB:CWI36_1200p0010"/>
<gene>
    <name evidence="1" type="ORF">CWI36_1200p0010</name>
</gene>
<name>A0A4Q9L3G1_9MICR</name>
<comment type="caution">
    <text evidence="1">The sequence shown here is derived from an EMBL/GenBank/DDBJ whole genome shotgun (WGS) entry which is preliminary data.</text>
</comment>
<dbReference type="Proteomes" id="UP000291404">
    <property type="component" value="Unassembled WGS sequence"/>
</dbReference>
<organism evidence="1 2">
    <name type="scientific">Hamiltosporidium magnivora</name>
    <dbReference type="NCBI Taxonomy" id="148818"/>
    <lineage>
        <taxon>Eukaryota</taxon>
        <taxon>Fungi</taxon>
        <taxon>Fungi incertae sedis</taxon>
        <taxon>Microsporidia</taxon>
        <taxon>Dubosqiidae</taxon>
        <taxon>Hamiltosporidium</taxon>
    </lineage>
</organism>